<protein>
    <submittedName>
        <fullName evidence="1">Uncharacterized protein</fullName>
    </submittedName>
</protein>
<reference evidence="1 2" key="1">
    <citation type="journal article" date="2015" name="Nature">
        <title>rRNA introns, odd ribosomes, and small enigmatic genomes across a large radiation of phyla.</title>
        <authorList>
            <person name="Brown C.T."/>
            <person name="Hug L.A."/>
            <person name="Thomas B.C."/>
            <person name="Sharon I."/>
            <person name="Castelle C.J."/>
            <person name="Singh A."/>
            <person name="Wilkins M.J."/>
            <person name="Williams K.H."/>
            <person name="Banfield J.F."/>
        </authorList>
    </citation>
    <scope>NUCLEOTIDE SEQUENCE [LARGE SCALE GENOMIC DNA]</scope>
</reference>
<dbReference type="Proteomes" id="UP000033998">
    <property type="component" value="Unassembled WGS sequence"/>
</dbReference>
<name>A0A837HRD9_9BACT</name>
<proteinExistence type="predicted"/>
<sequence length="66" mass="7292">MKKQMTVGYQNRQGARGDLPTAQKITLANHLIKKLSGFSVGDKVTVEYSPSVIIITKIDSNLCQKQ</sequence>
<evidence type="ECO:0000313" key="2">
    <source>
        <dbReference type="Proteomes" id="UP000033998"/>
    </source>
</evidence>
<comment type="caution">
    <text evidence="1">The sequence shown here is derived from an EMBL/GenBank/DDBJ whole genome shotgun (WGS) entry which is preliminary data.</text>
</comment>
<organism evidence="1 2">
    <name type="scientific">Candidatus Nomurabacteria bacterium GW2011_GWD2_39_12</name>
    <dbReference type="NCBI Taxonomy" id="1618759"/>
    <lineage>
        <taxon>Bacteria</taxon>
        <taxon>Candidatus Nomuraibacteriota</taxon>
    </lineage>
</organism>
<dbReference type="EMBL" id="LBWE01000007">
    <property type="protein sequence ID" value="KKR01549.1"/>
    <property type="molecule type" value="Genomic_DNA"/>
</dbReference>
<dbReference type="AlphaFoldDB" id="A0A837HRD9"/>
<accession>A0A837HRD9</accession>
<gene>
    <name evidence="1" type="ORF">UT27_C0007G0029</name>
</gene>
<evidence type="ECO:0000313" key="1">
    <source>
        <dbReference type="EMBL" id="KKR01549.1"/>
    </source>
</evidence>